<evidence type="ECO:0000256" key="2">
    <source>
        <dbReference type="ARBA" id="ARBA00023002"/>
    </source>
</evidence>
<comment type="caution">
    <text evidence="7">The sequence shown here is derived from an EMBL/GenBank/DDBJ whole genome shotgun (WGS) entry which is preliminary data.</text>
</comment>
<dbReference type="Proteomes" id="UP001361239">
    <property type="component" value="Unassembled WGS sequence"/>
</dbReference>
<gene>
    <name evidence="7" type="ORF">WG901_15600</name>
</gene>
<accession>A0ABU8RYD6</accession>
<dbReference type="InterPro" id="IPR050857">
    <property type="entry name" value="D-2-hydroxyacid_DH"/>
</dbReference>
<dbReference type="Pfam" id="PF00389">
    <property type="entry name" value="2-Hacid_dh"/>
    <property type="match status" value="1"/>
</dbReference>
<proteinExistence type="inferred from homology"/>
<evidence type="ECO:0000256" key="1">
    <source>
        <dbReference type="ARBA" id="ARBA00005854"/>
    </source>
</evidence>
<dbReference type="PANTHER" id="PTHR42789:SF1">
    <property type="entry name" value="D-ISOMER SPECIFIC 2-HYDROXYACID DEHYDROGENASE FAMILY PROTEIN (AFU_ORTHOLOGUE AFUA_6G10090)"/>
    <property type="match status" value="1"/>
</dbReference>
<keyword evidence="2 4" id="KW-0560">Oxidoreductase</keyword>
<dbReference type="CDD" id="cd12173">
    <property type="entry name" value="PGDH_4"/>
    <property type="match status" value="1"/>
</dbReference>
<dbReference type="PROSITE" id="PS00670">
    <property type="entry name" value="D_2_HYDROXYACID_DH_2"/>
    <property type="match status" value="1"/>
</dbReference>
<evidence type="ECO:0000313" key="8">
    <source>
        <dbReference type="Proteomes" id="UP001361239"/>
    </source>
</evidence>
<dbReference type="InterPro" id="IPR029753">
    <property type="entry name" value="D-isomer_DH_CS"/>
</dbReference>
<evidence type="ECO:0000259" key="6">
    <source>
        <dbReference type="Pfam" id="PF02826"/>
    </source>
</evidence>
<dbReference type="PROSITE" id="PS00671">
    <property type="entry name" value="D_2_HYDROXYACID_DH_3"/>
    <property type="match status" value="1"/>
</dbReference>
<evidence type="ECO:0000259" key="5">
    <source>
        <dbReference type="Pfam" id="PF00389"/>
    </source>
</evidence>
<evidence type="ECO:0000256" key="3">
    <source>
        <dbReference type="ARBA" id="ARBA00023027"/>
    </source>
</evidence>
<dbReference type="InterPro" id="IPR006139">
    <property type="entry name" value="D-isomer_2_OHA_DH_cat_dom"/>
</dbReference>
<feature type="domain" description="D-isomer specific 2-hydroxyacid dehydrogenase NAD-binding" evidence="6">
    <location>
        <begin position="104"/>
        <end position="281"/>
    </location>
</feature>
<organism evidence="7 8">
    <name type="scientific">Novosphingobium anseongense</name>
    <dbReference type="NCBI Taxonomy" id="3133436"/>
    <lineage>
        <taxon>Bacteria</taxon>
        <taxon>Pseudomonadati</taxon>
        <taxon>Pseudomonadota</taxon>
        <taxon>Alphaproteobacteria</taxon>
        <taxon>Sphingomonadales</taxon>
        <taxon>Sphingomonadaceae</taxon>
        <taxon>Novosphingobium</taxon>
    </lineage>
</organism>
<name>A0ABU8RYD6_9SPHN</name>
<keyword evidence="8" id="KW-1185">Reference proteome</keyword>
<evidence type="ECO:0000313" key="7">
    <source>
        <dbReference type="EMBL" id="MEJ5978076.1"/>
    </source>
</evidence>
<dbReference type="Pfam" id="PF02826">
    <property type="entry name" value="2-Hacid_dh_C"/>
    <property type="match status" value="1"/>
</dbReference>
<dbReference type="RefSeq" id="WP_339588423.1">
    <property type="nucleotide sequence ID" value="NZ_JBBHJZ010000003.1"/>
</dbReference>
<dbReference type="Gene3D" id="3.40.50.720">
    <property type="entry name" value="NAD(P)-binding Rossmann-like Domain"/>
    <property type="match status" value="2"/>
</dbReference>
<dbReference type="SUPFAM" id="SSF51735">
    <property type="entry name" value="NAD(P)-binding Rossmann-fold domains"/>
    <property type="match status" value="1"/>
</dbReference>
<dbReference type="InterPro" id="IPR036291">
    <property type="entry name" value="NAD(P)-bd_dom_sf"/>
</dbReference>
<dbReference type="PANTHER" id="PTHR42789">
    <property type="entry name" value="D-ISOMER SPECIFIC 2-HYDROXYACID DEHYDROGENASE FAMILY PROTEIN (AFU_ORTHOLOGUE AFUA_6G10090)"/>
    <property type="match status" value="1"/>
</dbReference>
<dbReference type="EMBL" id="JBBHJZ010000003">
    <property type="protein sequence ID" value="MEJ5978076.1"/>
    <property type="molecule type" value="Genomic_DNA"/>
</dbReference>
<comment type="similarity">
    <text evidence="1 4">Belongs to the D-isomer specific 2-hydroxyacid dehydrogenase family.</text>
</comment>
<evidence type="ECO:0000256" key="4">
    <source>
        <dbReference type="RuleBase" id="RU003719"/>
    </source>
</evidence>
<keyword evidence="3" id="KW-0520">NAD</keyword>
<feature type="domain" description="D-isomer specific 2-hydroxyacid dehydrogenase catalytic" evidence="5">
    <location>
        <begin position="6"/>
        <end position="313"/>
    </location>
</feature>
<dbReference type="SUPFAM" id="SSF52283">
    <property type="entry name" value="Formate/glycerate dehydrogenase catalytic domain-like"/>
    <property type="match status" value="1"/>
</dbReference>
<reference evidence="7 8" key="1">
    <citation type="submission" date="2024-03" db="EMBL/GenBank/DDBJ databases">
        <authorList>
            <person name="Jo J.-H."/>
        </authorList>
    </citation>
    <scope>NUCLEOTIDE SEQUENCE [LARGE SCALE GENOMIC DNA]</scope>
    <source>
        <strain evidence="7 8">PS1R-30</strain>
    </source>
</reference>
<protein>
    <submittedName>
        <fullName evidence="7">Hydroxyacid dehydrogenase</fullName>
    </submittedName>
</protein>
<dbReference type="InterPro" id="IPR006140">
    <property type="entry name" value="D-isomer_DH_NAD-bd"/>
</dbReference>
<sequence>MSGEIVYILDPIHPAGTEAISAKHDVITPEQGVTDPRIEDTSFIVIRTTVLPEGLIARMPRLKAIVKHGAGVDNIPIPFASQRGVLVCNTPGGNNSTAVAEGAVTLMLAVLRRVREMDAVVREDRWNERWKTRLGDLTEARVGLIGFGRIARFTAKICGAGFGAELGVYDPMLSAEDVTSAGAAPMALDELLAWADVISIHVPLTDGTRNLIGADQLAKMKPGAVIVNTSRGGIIDESALADALKAGTIGGAGIDVFEAEPPPADHPLFALDNIVLGPHVAGVTEASMKHMALHCAQVIETILSGERPATLLNPEALS</sequence>